<accession>K0T7F6</accession>
<protein>
    <submittedName>
        <fullName evidence="2">Uncharacterized protein</fullName>
    </submittedName>
</protein>
<gene>
    <name evidence="2" type="ORF">THAOC_05347</name>
</gene>
<sequence length="158" mass="17303">MKSTHLSSPSGLLAISPLPHRTDDRSRPTAVVLRDEDESSSFGFVVVRLFRELKLRSWDSSYFEMQSFVGDRSGDSEFIIRGLHRMGQKLSQEADGHVNNMTAISRPTATFAIVLAATFRARVVGAVDAAAELLPKPRVGGSVRSPLVPVLNDVLKLL</sequence>
<evidence type="ECO:0000313" key="2">
    <source>
        <dbReference type="EMBL" id="EJK73054.1"/>
    </source>
</evidence>
<organism evidence="2 3">
    <name type="scientific">Thalassiosira oceanica</name>
    <name type="common">Marine diatom</name>
    <dbReference type="NCBI Taxonomy" id="159749"/>
    <lineage>
        <taxon>Eukaryota</taxon>
        <taxon>Sar</taxon>
        <taxon>Stramenopiles</taxon>
        <taxon>Ochrophyta</taxon>
        <taxon>Bacillariophyta</taxon>
        <taxon>Coscinodiscophyceae</taxon>
        <taxon>Thalassiosirophycidae</taxon>
        <taxon>Thalassiosirales</taxon>
        <taxon>Thalassiosiraceae</taxon>
        <taxon>Thalassiosira</taxon>
    </lineage>
</organism>
<name>K0T7F6_THAOC</name>
<evidence type="ECO:0000256" key="1">
    <source>
        <dbReference type="SAM" id="MobiDB-lite"/>
    </source>
</evidence>
<feature type="region of interest" description="Disordered" evidence="1">
    <location>
        <begin position="1"/>
        <end position="31"/>
    </location>
</feature>
<evidence type="ECO:0000313" key="3">
    <source>
        <dbReference type="Proteomes" id="UP000266841"/>
    </source>
</evidence>
<dbReference type="AlphaFoldDB" id="K0T7F6"/>
<dbReference type="Proteomes" id="UP000266841">
    <property type="component" value="Unassembled WGS sequence"/>
</dbReference>
<reference evidence="2 3" key="1">
    <citation type="journal article" date="2012" name="Genome Biol.">
        <title>Genome and low-iron response of an oceanic diatom adapted to chronic iron limitation.</title>
        <authorList>
            <person name="Lommer M."/>
            <person name="Specht M."/>
            <person name="Roy A.S."/>
            <person name="Kraemer L."/>
            <person name="Andreson R."/>
            <person name="Gutowska M.A."/>
            <person name="Wolf J."/>
            <person name="Bergner S.V."/>
            <person name="Schilhabel M.B."/>
            <person name="Klostermeier U.C."/>
            <person name="Beiko R.G."/>
            <person name="Rosenstiel P."/>
            <person name="Hippler M."/>
            <person name="Laroche J."/>
        </authorList>
    </citation>
    <scope>NUCLEOTIDE SEQUENCE [LARGE SCALE GENOMIC DNA]</scope>
    <source>
        <strain evidence="2 3">CCMP1005</strain>
    </source>
</reference>
<comment type="caution">
    <text evidence="2">The sequence shown here is derived from an EMBL/GenBank/DDBJ whole genome shotgun (WGS) entry which is preliminary data.</text>
</comment>
<proteinExistence type="predicted"/>
<dbReference type="EMBL" id="AGNL01004911">
    <property type="protein sequence ID" value="EJK73054.1"/>
    <property type="molecule type" value="Genomic_DNA"/>
</dbReference>
<feature type="compositionally biased region" description="Polar residues" evidence="1">
    <location>
        <begin position="1"/>
        <end position="10"/>
    </location>
</feature>
<keyword evidence="3" id="KW-1185">Reference proteome</keyword>